<accession>A0A9D4VCT0</accession>
<dbReference type="Proteomes" id="UP000886520">
    <property type="component" value="Chromosome 3"/>
</dbReference>
<keyword evidence="3" id="KW-1185">Reference proteome</keyword>
<dbReference type="PANTHER" id="PTHR33701:SF2">
    <property type="entry name" value="TRANSMEMBRANE PROTEIN"/>
    <property type="match status" value="1"/>
</dbReference>
<dbReference type="AlphaFoldDB" id="A0A9D4VCT0"/>
<comment type="caution">
    <text evidence="2">The sequence shown here is derived from an EMBL/GenBank/DDBJ whole genome shotgun (WGS) entry which is preliminary data.</text>
</comment>
<name>A0A9D4VCT0_ADICA</name>
<evidence type="ECO:0000256" key="1">
    <source>
        <dbReference type="SAM" id="Coils"/>
    </source>
</evidence>
<dbReference type="PANTHER" id="PTHR33701">
    <property type="entry name" value="TRANSMEMBRANE PROTEIN"/>
    <property type="match status" value="1"/>
</dbReference>
<dbReference type="OrthoDB" id="1939750at2759"/>
<keyword evidence="1" id="KW-0175">Coiled coil</keyword>
<evidence type="ECO:0000313" key="2">
    <source>
        <dbReference type="EMBL" id="KAI5083082.1"/>
    </source>
</evidence>
<reference evidence="2" key="1">
    <citation type="submission" date="2021-01" db="EMBL/GenBank/DDBJ databases">
        <title>Adiantum capillus-veneris genome.</title>
        <authorList>
            <person name="Fang Y."/>
            <person name="Liao Q."/>
        </authorList>
    </citation>
    <scope>NUCLEOTIDE SEQUENCE</scope>
    <source>
        <strain evidence="2">H3</strain>
        <tissue evidence="2">Leaf</tissue>
    </source>
</reference>
<evidence type="ECO:0000313" key="3">
    <source>
        <dbReference type="Proteomes" id="UP000886520"/>
    </source>
</evidence>
<organism evidence="2 3">
    <name type="scientific">Adiantum capillus-veneris</name>
    <name type="common">Maidenhair fern</name>
    <dbReference type="NCBI Taxonomy" id="13818"/>
    <lineage>
        <taxon>Eukaryota</taxon>
        <taxon>Viridiplantae</taxon>
        <taxon>Streptophyta</taxon>
        <taxon>Embryophyta</taxon>
        <taxon>Tracheophyta</taxon>
        <taxon>Polypodiopsida</taxon>
        <taxon>Polypodiidae</taxon>
        <taxon>Polypodiales</taxon>
        <taxon>Pteridineae</taxon>
        <taxon>Pteridaceae</taxon>
        <taxon>Vittarioideae</taxon>
        <taxon>Adiantum</taxon>
    </lineage>
</organism>
<protein>
    <submittedName>
        <fullName evidence="2">Uncharacterized protein</fullName>
    </submittedName>
</protein>
<proteinExistence type="predicted"/>
<sequence>MAAQDAPQPPISVAVVVAPPYANHPLSHHECSDSASPPANSTSFVKAIDKKARSYLKTLERSLTFSAASSKEEDPSITTIEFLRARLHAQRAEYKAEKQRAQHLAKKVLELEQRLKLEVERGKSLTLPISMDTDHRRDASSCNHCAAQYRPESWSIINKKDPEVVHLRPTNTISKQASTSKLKRLTCSQSFPDMNAVPNLDLEHGASARGHASDFLRIQPPYIHNVRAMFDEDSDFITEQSDPH</sequence>
<feature type="coiled-coil region" evidence="1">
    <location>
        <begin position="80"/>
        <end position="121"/>
    </location>
</feature>
<gene>
    <name evidence="2" type="ORF">GOP47_0002825</name>
</gene>
<dbReference type="EMBL" id="JABFUD020000002">
    <property type="protein sequence ID" value="KAI5083082.1"/>
    <property type="molecule type" value="Genomic_DNA"/>
</dbReference>